<dbReference type="STRING" id="1121307.CLCY_10c00540"/>
<dbReference type="EMBL" id="LFVU01000007">
    <property type="protein sequence ID" value="KMT22509.1"/>
    <property type="molecule type" value="Genomic_DNA"/>
</dbReference>
<keyword evidence="2" id="KW-0547">Nucleotide-binding</keyword>
<dbReference type="CDD" id="cd03255">
    <property type="entry name" value="ABC_MJ0796_LolCDE_FtsE"/>
    <property type="match status" value="1"/>
</dbReference>
<dbReference type="InterPro" id="IPR027417">
    <property type="entry name" value="P-loop_NTPase"/>
</dbReference>
<dbReference type="SUPFAM" id="SSF52540">
    <property type="entry name" value="P-loop containing nucleoside triphosphate hydrolases"/>
    <property type="match status" value="1"/>
</dbReference>
<accession>A0A0J8DE76</accession>
<proteinExistence type="predicted"/>
<dbReference type="InterPro" id="IPR003593">
    <property type="entry name" value="AAA+_ATPase"/>
</dbReference>
<evidence type="ECO:0000256" key="1">
    <source>
        <dbReference type="ARBA" id="ARBA00022448"/>
    </source>
</evidence>
<keyword evidence="6" id="KW-1185">Reference proteome</keyword>
<evidence type="ECO:0000259" key="4">
    <source>
        <dbReference type="PROSITE" id="PS50893"/>
    </source>
</evidence>
<name>A0A0J8DE76_CLOCY</name>
<keyword evidence="3" id="KW-0067">ATP-binding</keyword>
<dbReference type="OrthoDB" id="9791546at2"/>
<dbReference type="PROSITE" id="PS50893">
    <property type="entry name" value="ABC_TRANSPORTER_2"/>
    <property type="match status" value="1"/>
</dbReference>
<dbReference type="PROSITE" id="PS00211">
    <property type="entry name" value="ABC_TRANSPORTER_1"/>
    <property type="match status" value="1"/>
</dbReference>
<dbReference type="GO" id="GO:0022857">
    <property type="term" value="F:transmembrane transporter activity"/>
    <property type="evidence" value="ECO:0007669"/>
    <property type="project" value="TreeGrafter"/>
</dbReference>
<sequence>MEVCRLENVSKTYKMGETVCPLKNISLKVSSGDFLSIEGPSGIGKSTLLYIIGGLLNLDEGKLYIEDKDVSLLSDRELTTLRGEKIGFIFQDSNLLQALTLQENLEFAQRISNKGKCDTRRIDELLERLGLSERKGFLPHSLSGGQRRRAVVARALINNPKLILADEPTNDLDEKYAAEVISLLEEATKAGSAVIMVTHNTKWAERANIRYRINDGILEII</sequence>
<protein>
    <submittedName>
        <fullName evidence="5">ABC-type antimicrobial peptide transport system, ATPase component</fullName>
    </submittedName>
</protein>
<dbReference type="PANTHER" id="PTHR24220">
    <property type="entry name" value="IMPORT ATP-BINDING PROTEIN"/>
    <property type="match status" value="1"/>
</dbReference>
<dbReference type="Proteomes" id="UP000036756">
    <property type="component" value="Unassembled WGS sequence"/>
</dbReference>
<evidence type="ECO:0000256" key="3">
    <source>
        <dbReference type="ARBA" id="ARBA00022840"/>
    </source>
</evidence>
<comment type="caution">
    <text evidence="5">The sequence shown here is derived from an EMBL/GenBank/DDBJ whole genome shotgun (WGS) entry which is preliminary data.</text>
</comment>
<dbReference type="AlphaFoldDB" id="A0A0J8DE76"/>
<dbReference type="Pfam" id="PF00005">
    <property type="entry name" value="ABC_tran"/>
    <property type="match status" value="1"/>
</dbReference>
<dbReference type="InterPro" id="IPR017911">
    <property type="entry name" value="MacB-like_ATP-bd"/>
</dbReference>
<dbReference type="PATRIC" id="fig|1121307.3.peg.58"/>
<dbReference type="GO" id="GO:0005524">
    <property type="term" value="F:ATP binding"/>
    <property type="evidence" value="ECO:0007669"/>
    <property type="project" value="UniProtKB-KW"/>
</dbReference>
<evidence type="ECO:0000313" key="5">
    <source>
        <dbReference type="EMBL" id="KMT22509.1"/>
    </source>
</evidence>
<gene>
    <name evidence="5" type="ORF">CLCY_10c00540</name>
</gene>
<evidence type="ECO:0000313" key="6">
    <source>
        <dbReference type="Proteomes" id="UP000036756"/>
    </source>
</evidence>
<dbReference type="InterPro" id="IPR003439">
    <property type="entry name" value="ABC_transporter-like_ATP-bd"/>
</dbReference>
<dbReference type="RefSeq" id="WP_048569923.1">
    <property type="nucleotide sequence ID" value="NZ_LFVU01000007.1"/>
</dbReference>
<dbReference type="InterPro" id="IPR017871">
    <property type="entry name" value="ABC_transporter-like_CS"/>
</dbReference>
<organism evidence="5 6">
    <name type="scientific">Clostridium cylindrosporum DSM 605</name>
    <dbReference type="NCBI Taxonomy" id="1121307"/>
    <lineage>
        <taxon>Bacteria</taxon>
        <taxon>Bacillati</taxon>
        <taxon>Bacillota</taxon>
        <taxon>Clostridia</taxon>
        <taxon>Eubacteriales</taxon>
        <taxon>Clostridiaceae</taxon>
        <taxon>Clostridium</taxon>
    </lineage>
</organism>
<evidence type="ECO:0000256" key="2">
    <source>
        <dbReference type="ARBA" id="ARBA00022741"/>
    </source>
</evidence>
<keyword evidence="1" id="KW-0813">Transport</keyword>
<dbReference type="SMART" id="SM00382">
    <property type="entry name" value="AAA"/>
    <property type="match status" value="1"/>
</dbReference>
<dbReference type="GO" id="GO:0016887">
    <property type="term" value="F:ATP hydrolysis activity"/>
    <property type="evidence" value="ECO:0007669"/>
    <property type="project" value="InterPro"/>
</dbReference>
<dbReference type="InterPro" id="IPR015854">
    <property type="entry name" value="ABC_transpr_LolD-like"/>
</dbReference>
<dbReference type="GO" id="GO:0005886">
    <property type="term" value="C:plasma membrane"/>
    <property type="evidence" value="ECO:0007669"/>
    <property type="project" value="TreeGrafter"/>
</dbReference>
<feature type="domain" description="ABC transporter" evidence="4">
    <location>
        <begin position="4"/>
        <end position="221"/>
    </location>
</feature>
<reference evidence="5 6" key="1">
    <citation type="submission" date="2015-06" db="EMBL/GenBank/DDBJ databases">
        <title>Draft genome sequence of the purine-degrading Clostridium cylindrosporum HC-1 (DSM 605).</title>
        <authorList>
            <person name="Poehlein A."/>
            <person name="Schiel-Bengelsdorf B."/>
            <person name="Bengelsdorf F."/>
            <person name="Daniel R."/>
            <person name="Duerre P."/>
        </authorList>
    </citation>
    <scope>NUCLEOTIDE SEQUENCE [LARGE SCALE GENOMIC DNA]</scope>
    <source>
        <strain evidence="5 6">DSM 605</strain>
    </source>
</reference>
<dbReference type="Gene3D" id="3.40.50.300">
    <property type="entry name" value="P-loop containing nucleotide triphosphate hydrolases"/>
    <property type="match status" value="1"/>
</dbReference>